<evidence type="ECO:0000256" key="1">
    <source>
        <dbReference type="SAM" id="SignalP"/>
    </source>
</evidence>
<evidence type="ECO:0000313" key="2">
    <source>
        <dbReference type="EMBL" id="MBM3332097.1"/>
    </source>
</evidence>
<gene>
    <name evidence="2" type="ORF">FJY68_09680</name>
</gene>
<feature type="signal peptide" evidence="1">
    <location>
        <begin position="1"/>
        <end position="17"/>
    </location>
</feature>
<feature type="chain" id="PRO_5037022239" description="DUF4440 domain-containing protein" evidence="1">
    <location>
        <begin position="18"/>
        <end position="270"/>
    </location>
</feature>
<evidence type="ECO:0000313" key="3">
    <source>
        <dbReference type="Proteomes" id="UP000779900"/>
    </source>
</evidence>
<dbReference type="AlphaFoldDB" id="A0A938BTX5"/>
<name>A0A938BTX5_UNCW3</name>
<accession>A0A938BTX5</accession>
<proteinExistence type="predicted"/>
<reference evidence="2" key="1">
    <citation type="submission" date="2019-03" db="EMBL/GenBank/DDBJ databases">
        <title>Lake Tanganyika Metagenome-Assembled Genomes (MAGs).</title>
        <authorList>
            <person name="Tran P."/>
        </authorList>
    </citation>
    <scope>NUCLEOTIDE SEQUENCE</scope>
    <source>
        <strain evidence="2">K_DeepCast_150m_m2_040</strain>
    </source>
</reference>
<organism evidence="2 3">
    <name type="scientific">candidate division WOR-3 bacterium</name>
    <dbReference type="NCBI Taxonomy" id="2052148"/>
    <lineage>
        <taxon>Bacteria</taxon>
        <taxon>Bacteria division WOR-3</taxon>
    </lineage>
</organism>
<dbReference type="EMBL" id="VGIR01000060">
    <property type="protein sequence ID" value="MBM3332097.1"/>
    <property type="molecule type" value="Genomic_DNA"/>
</dbReference>
<keyword evidence="1" id="KW-0732">Signal</keyword>
<sequence length="270" mass="30401">MAAALLLVAMLTTAAPAVSPAARLKSNYELALHSQSFTEAVVANQSREIYRMFTPGFAAEHSFARFDSALARWSRGRRIVRASHKVVDIKGPSGYVSSWFVFAGERNHNYVYQNWLNSGRGWQLVWLSRILDTSFAFGQVDSLALVKASEAGVRYVLSRSGLALFKSGFERPDTVVMLRLGRPGEGEYRLESPVYWTTPEEIRAGIRLPRTEFLLHLALVRLIGDIALVVVDVTPTTRDLLGRKRRPRGVEVYLKRAGTEWEFLEVGKKW</sequence>
<comment type="caution">
    <text evidence="2">The sequence shown here is derived from an EMBL/GenBank/DDBJ whole genome shotgun (WGS) entry which is preliminary data.</text>
</comment>
<dbReference type="Proteomes" id="UP000779900">
    <property type="component" value="Unassembled WGS sequence"/>
</dbReference>
<protein>
    <recommendedName>
        <fullName evidence="4">DUF4440 domain-containing protein</fullName>
    </recommendedName>
</protein>
<evidence type="ECO:0008006" key="4">
    <source>
        <dbReference type="Google" id="ProtNLM"/>
    </source>
</evidence>